<reference evidence="2 3" key="1">
    <citation type="journal article" date="2018" name="Evol. Lett.">
        <title>Horizontal gene cluster transfer increased hallucinogenic mushroom diversity.</title>
        <authorList>
            <person name="Reynolds H.T."/>
            <person name="Vijayakumar V."/>
            <person name="Gluck-Thaler E."/>
            <person name="Korotkin H.B."/>
            <person name="Matheny P.B."/>
            <person name="Slot J.C."/>
        </authorList>
    </citation>
    <scope>NUCLEOTIDE SEQUENCE [LARGE SCALE GENOMIC DNA]</scope>
    <source>
        <strain evidence="2 3">2631</strain>
    </source>
</reference>
<feature type="region of interest" description="Disordered" evidence="1">
    <location>
        <begin position="1"/>
        <end position="20"/>
    </location>
</feature>
<dbReference type="EMBL" id="NHYD01003264">
    <property type="protein sequence ID" value="PPQ81339.1"/>
    <property type="molecule type" value="Genomic_DNA"/>
</dbReference>
<dbReference type="OrthoDB" id="10415238at2759"/>
<protein>
    <submittedName>
        <fullName evidence="2">Uncharacterized protein</fullName>
    </submittedName>
</protein>
<evidence type="ECO:0000313" key="3">
    <source>
        <dbReference type="Proteomes" id="UP000283269"/>
    </source>
</evidence>
<feature type="region of interest" description="Disordered" evidence="1">
    <location>
        <begin position="85"/>
        <end position="107"/>
    </location>
</feature>
<organism evidence="2 3">
    <name type="scientific">Psilocybe cyanescens</name>
    <dbReference type="NCBI Taxonomy" id="93625"/>
    <lineage>
        <taxon>Eukaryota</taxon>
        <taxon>Fungi</taxon>
        <taxon>Dikarya</taxon>
        <taxon>Basidiomycota</taxon>
        <taxon>Agaricomycotina</taxon>
        <taxon>Agaricomycetes</taxon>
        <taxon>Agaricomycetidae</taxon>
        <taxon>Agaricales</taxon>
        <taxon>Agaricineae</taxon>
        <taxon>Strophariaceae</taxon>
        <taxon>Psilocybe</taxon>
    </lineage>
</organism>
<sequence>MSSYTRLPRTPRLHSVPLPPVDEDYQDAELLKYALQDSNIFSSTESLVLSPYTPPKSIPLALDHIHGQFQSMSITNSLAKEDRLSQYKYHGSRNPTSASGNVGRRLG</sequence>
<evidence type="ECO:0000256" key="1">
    <source>
        <dbReference type="SAM" id="MobiDB-lite"/>
    </source>
</evidence>
<keyword evidence="3" id="KW-1185">Reference proteome</keyword>
<evidence type="ECO:0000313" key="2">
    <source>
        <dbReference type="EMBL" id="PPQ81339.1"/>
    </source>
</evidence>
<accession>A0A409WS87</accession>
<comment type="caution">
    <text evidence="2">The sequence shown here is derived from an EMBL/GenBank/DDBJ whole genome shotgun (WGS) entry which is preliminary data.</text>
</comment>
<dbReference type="InParanoid" id="A0A409WS87"/>
<dbReference type="Proteomes" id="UP000283269">
    <property type="component" value="Unassembled WGS sequence"/>
</dbReference>
<name>A0A409WS87_PSICY</name>
<gene>
    <name evidence="2" type="ORF">CVT25_015096</name>
</gene>
<dbReference type="AlphaFoldDB" id="A0A409WS87"/>
<proteinExistence type="predicted"/>